<dbReference type="Proteomes" id="UP000070501">
    <property type="component" value="Unassembled WGS sequence"/>
</dbReference>
<feature type="region of interest" description="Disordered" evidence="1">
    <location>
        <begin position="131"/>
        <end position="177"/>
    </location>
</feature>
<evidence type="ECO:0000313" key="3">
    <source>
        <dbReference type="Proteomes" id="UP000070501"/>
    </source>
</evidence>
<evidence type="ECO:0000313" key="2">
    <source>
        <dbReference type="EMBL" id="KXJ86509.1"/>
    </source>
</evidence>
<name>A0A136IP74_9PEZI</name>
<evidence type="ECO:0000256" key="1">
    <source>
        <dbReference type="SAM" id="MobiDB-lite"/>
    </source>
</evidence>
<reference evidence="3" key="1">
    <citation type="submission" date="2016-02" db="EMBL/GenBank/DDBJ databases">
        <title>Draft genome sequence of Microdochium bolleyi, a fungal endophyte of beachgrass.</title>
        <authorList>
            <consortium name="DOE Joint Genome Institute"/>
            <person name="David A.S."/>
            <person name="May G."/>
            <person name="Haridas S."/>
            <person name="Lim J."/>
            <person name="Wang M."/>
            <person name="Labutti K."/>
            <person name="Lipzen A."/>
            <person name="Barry K."/>
            <person name="Grigoriev I.V."/>
        </authorList>
    </citation>
    <scope>NUCLEOTIDE SEQUENCE [LARGE SCALE GENOMIC DNA]</scope>
    <source>
        <strain evidence="3">J235TASD1</strain>
    </source>
</reference>
<gene>
    <name evidence="2" type="ORF">Micbo1qcDRAFT_179772</name>
</gene>
<dbReference type="AlphaFoldDB" id="A0A136IP74"/>
<feature type="region of interest" description="Disordered" evidence="1">
    <location>
        <begin position="1"/>
        <end position="49"/>
    </location>
</feature>
<keyword evidence="3" id="KW-1185">Reference proteome</keyword>
<feature type="compositionally biased region" description="Basic and acidic residues" evidence="1">
    <location>
        <begin position="158"/>
        <end position="168"/>
    </location>
</feature>
<organism evidence="2 3">
    <name type="scientific">Microdochium bolleyi</name>
    <dbReference type="NCBI Taxonomy" id="196109"/>
    <lineage>
        <taxon>Eukaryota</taxon>
        <taxon>Fungi</taxon>
        <taxon>Dikarya</taxon>
        <taxon>Ascomycota</taxon>
        <taxon>Pezizomycotina</taxon>
        <taxon>Sordariomycetes</taxon>
        <taxon>Xylariomycetidae</taxon>
        <taxon>Xylariales</taxon>
        <taxon>Microdochiaceae</taxon>
        <taxon>Microdochium</taxon>
    </lineage>
</organism>
<protein>
    <submittedName>
        <fullName evidence="2">Uncharacterized protein</fullName>
    </submittedName>
</protein>
<dbReference type="InParanoid" id="A0A136IP74"/>
<sequence>MSVANKNNHIRVVDTQHDATPPTSTSNSRHAGEPKNAAADPTPKPPPTVDAADLIAIISEKARPHKEHFMAVGKNAVYSQSASLAQALEGARVGARQLTKGDDNINGGSALFFVTVARIARGDMHKAARAHETYEAHRKARKEGAGEPEDSGRRKREVSRGSSDHDAADLVPCEPGQMEKRINELNAQMDAYFRGDHSDA</sequence>
<dbReference type="EMBL" id="KQ964267">
    <property type="protein sequence ID" value="KXJ86509.1"/>
    <property type="molecule type" value="Genomic_DNA"/>
</dbReference>
<feature type="compositionally biased region" description="Basic and acidic residues" evidence="1">
    <location>
        <begin position="131"/>
        <end position="145"/>
    </location>
</feature>
<proteinExistence type="predicted"/>
<accession>A0A136IP74</accession>